<reference evidence="3" key="1">
    <citation type="submission" date="2021-01" db="EMBL/GenBank/DDBJ databases">
        <authorList>
            <person name="Zahm M."/>
            <person name="Roques C."/>
            <person name="Cabau C."/>
            <person name="Klopp C."/>
            <person name="Donnadieu C."/>
            <person name="Jouanno E."/>
            <person name="Lampietro C."/>
            <person name="Louis A."/>
            <person name="Herpin A."/>
            <person name="Echchiki A."/>
            <person name="Berthelot C."/>
            <person name="Parey E."/>
            <person name="Roest-Crollius H."/>
            <person name="Braasch I."/>
            <person name="Postlethwait J."/>
            <person name="Bobe J."/>
            <person name="Montfort J."/>
            <person name="Bouchez O."/>
            <person name="Begum T."/>
            <person name="Mejri S."/>
            <person name="Adams A."/>
            <person name="Chen W.-J."/>
            <person name="Guiguen Y."/>
        </authorList>
    </citation>
    <scope>NUCLEOTIDE SEQUENCE</scope>
    <source>
        <strain evidence="3">YG-15Mar2019-1</strain>
        <tissue evidence="3">Brain</tissue>
    </source>
</reference>
<evidence type="ECO:0000256" key="2">
    <source>
        <dbReference type="SAM" id="MobiDB-lite"/>
    </source>
</evidence>
<gene>
    <name evidence="3" type="ORF">MATL_G00039280</name>
</gene>
<dbReference type="EMBL" id="JAFDVH010000003">
    <property type="protein sequence ID" value="KAG7483520.1"/>
    <property type="molecule type" value="Genomic_DNA"/>
</dbReference>
<accession>A0A9D3TAU9</accession>
<dbReference type="OrthoDB" id="10007210at2759"/>
<sequence>MSRRQNKSKSTTKDTAQVSKLENNPAPIRPAKPKTLRLITLADHRVLAERNQAVMPVGAWVESGQECQEHPGIRAVLTEEQQGALCKEKDENLRRFQEVVRRRVAQHARDRRRQQLQQTSQTAEIEGRVLQQSGGAARHHSPGQSMALTRPQGELAICSPGSCWVTTQGLEASDGDGESLVETGRQQEHQLRKVAKQVRRRLASCQTVPTGELASELPGGIWKVSPTTDKLASCLQPSAGEEEEEEIPLIGQHDRPLGLQDPESSESQSAKVVTFHSGLVCHRLHREPYPTGHSPAFGTDYRASQVLWPGEDKEELKRQRQSQFLMYRRLFMDIEREQVKERSRHRKHLRRIARIKADKEQQRLEEERRMEKLQELNKESKELAQRERLTLERLRQKEMEKAQDLERRDRAQKDKEARRFIEALRIRMKERMVLEKVELPPLCCCGENFWDSHPDTCANNCVFYNNPKAYAQALQSVLFNCELKDGNLSHRASARRIASMHAVSPRK</sequence>
<feature type="coiled-coil region" evidence="1">
    <location>
        <begin position="350"/>
        <end position="414"/>
    </location>
</feature>
<dbReference type="Proteomes" id="UP001046870">
    <property type="component" value="Chromosome 3"/>
</dbReference>
<dbReference type="GO" id="GO:0005813">
    <property type="term" value="C:centrosome"/>
    <property type="evidence" value="ECO:0007669"/>
    <property type="project" value="TreeGrafter"/>
</dbReference>
<feature type="region of interest" description="Disordered" evidence="2">
    <location>
        <begin position="1"/>
        <end position="32"/>
    </location>
</feature>
<feature type="compositionally biased region" description="Polar residues" evidence="2">
    <location>
        <begin position="13"/>
        <end position="22"/>
    </location>
</feature>
<evidence type="ECO:0000313" key="3">
    <source>
        <dbReference type="EMBL" id="KAG7483520.1"/>
    </source>
</evidence>
<protein>
    <recommendedName>
        <fullName evidence="5">Coiled-coil domain containing 15</fullName>
    </recommendedName>
</protein>
<comment type="caution">
    <text evidence="3">The sequence shown here is derived from an EMBL/GenBank/DDBJ whole genome shotgun (WGS) entry which is preliminary data.</text>
</comment>
<keyword evidence="1" id="KW-0175">Coiled coil</keyword>
<evidence type="ECO:0000256" key="1">
    <source>
        <dbReference type="SAM" id="Coils"/>
    </source>
</evidence>
<dbReference type="PANTHER" id="PTHR14817">
    <property type="entry name" value="COILED-COIL DOMAIN-CONTAINING PROTEIN 15"/>
    <property type="match status" value="1"/>
</dbReference>
<name>A0A9D3TAU9_MEGAT</name>
<keyword evidence="4" id="KW-1185">Reference proteome</keyword>
<evidence type="ECO:0008006" key="5">
    <source>
        <dbReference type="Google" id="ProtNLM"/>
    </source>
</evidence>
<proteinExistence type="predicted"/>
<feature type="region of interest" description="Disordered" evidence="2">
    <location>
        <begin position="106"/>
        <end position="125"/>
    </location>
</feature>
<dbReference type="InterPro" id="IPR037693">
    <property type="entry name" value="CCDC15"/>
</dbReference>
<organism evidence="3 4">
    <name type="scientific">Megalops atlanticus</name>
    <name type="common">Tarpon</name>
    <name type="synonym">Clupea gigantea</name>
    <dbReference type="NCBI Taxonomy" id="7932"/>
    <lineage>
        <taxon>Eukaryota</taxon>
        <taxon>Metazoa</taxon>
        <taxon>Chordata</taxon>
        <taxon>Craniata</taxon>
        <taxon>Vertebrata</taxon>
        <taxon>Euteleostomi</taxon>
        <taxon>Actinopterygii</taxon>
        <taxon>Neopterygii</taxon>
        <taxon>Teleostei</taxon>
        <taxon>Elopiformes</taxon>
        <taxon>Megalopidae</taxon>
        <taxon>Megalops</taxon>
    </lineage>
</organism>
<evidence type="ECO:0000313" key="4">
    <source>
        <dbReference type="Proteomes" id="UP001046870"/>
    </source>
</evidence>
<dbReference type="AlphaFoldDB" id="A0A9D3TAU9"/>
<dbReference type="PANTHER" id="PTHR14817:SF2">
    <property type="entry name" value="COILED-COIL DOMAIN-CONTAINING PROTEIN 15"/>
    <property type="match status" value="1"/>
</dbReference>